<organism evidence="3 4">
    <name type="scientific">Brunnivagina elsteri CCALA 953</name>
    <dbReference type="NCBI Taxonomy" id="987040"/>
    <lineage>
        <taxon>Bacteria</taxon>
        <taxon>Bacillati</taxon>
        <taxon>Cyanobacteriota</taxon>
        <taxon>Cyanophyceae</taxon>
        <taxon>Nostocales</taxon>
        <taxon>Calotrichaceae</taxon>
        <taxon>Brunnivagina</taxon>
    </lineage>
</organism>
<feature type="compositionally biased region" description="Polar residues" evidence="1">
    <location>
        <begin position="86"/>
        <end position="96"/>
    </location>
</feature>
<dbReference type="OrthoDB" id="424231at2"/>
<feature type="compositionally biased region" description="Basic and acidic residues" evidence="1">
    <location>
        <begin position="101"/>
        <end position="116"/>
    </location>
</feature>
<feature type="compositionally biased region" description="Polar residues" evidence="1">
    <location>
        <begin position="66"/>
        <end position="77"/>
    </location>
</feature>
<sequence>MAAVRKSDIDTSTKGGWFRRKRSRLRENPYPENSQTISTNTNTFVSTSIPEKQQSSSSFSASGSQNTTRRSQSSGQASVHAKVPKTSVNPSNTKLNKAQPLKRERTKASLATKHPEARVKNTSAIPVMSAAETMPVWILRLHGLQRHTSVVSFVLVISTLIAYGWTVYSQQLWGKSYRRLQDLQRHERQLTITNGVLKSKMATDAEKPNSGLSSPNPKKTVFLDSTPGTTNSVAPNLPVNPIPPEQRFKPEPGY</sequence>
<evidence type="ECO:0000256" key="2">
    <source>
        <dbReference type="SAM" id="Phobius"/>
    </source>
</evidence>
<evidence type="ECO:0000313" key="3">
    <source>
        <dbReference type="EMBL" id="PAX51694.1"/>
    </source>
</evidence>
<evidence type="ECO:0000313" key="4">
    <source>
        <dbReference type="Proteomes" id="UP000218238"/>
    </source>
</evidence>
<feature type="region of interest" description="Disordered" evidence="1">
    <location>
        <begin position="199"/>
        <end position="254"/>
    </location>
</feature>
<feature type="compositionally biased region" description="Basic and acidic residues" evidence="1">
    <location>
        <begin position="1"/>
        <end position="11"/>
    </location>
</feature>
<keyword evidence="2" id="KW-1133">Transmembrane helix</keyword>
<protein>
    <recommendedName>
        <fullName evidence="5">Cell division protein FtsL</fullName>
    </recommendedName>
</protein>
<evidence type="ECO:0008006" key="5">
    <source>
        <dbReference type="Google" id="ProtNLM"/>
    </source>
</evidence>
<proteinExistence type="predicted"/>
<feature type="region of interest" description="Disordered" evidence="1">
    <location>
        <begin position="1"/>
        <end position="116"/>
    </location>
</feature>
<feature type="compositionally biased region" description="Low complexity" evidence="1">
    <location>
        <begin position="46"/>
        <end position="65"/>
    </location>
</feature>
<keyword evidence="2" id="KW-0812">Transmembrane</keyword>
<reference evidence="3 4" key="1">
    <citation type="submission" date="2017-08" db="EMBL/GenBank/DDBJ databases">
        <title>Draft genome sequence of filamentous cyanobacterium Calothrix elsteri CCALA 953.</title>
        <authorList>
            <person name="Gagunashvili A.N."/>
            <person name="Elster J."/>
            <person name="Andresson O.S."/>
        </authorList>
    </citation>
    <scope>NUCLEOTIDE SEQUENCE [LARGE SCALE GENOMIC DNA]</scope>
    <source>
        <strain evidence="3 4">CCALA 953</strain>
    </source>
</reference>
<name>A0A2A2TD66_9CYAN</name>
<dbReference type="EMBL" id="NTFS01000350">
    <property type="protein sequence ID" value="PAX51694.1"/>
    <property type="molecule type" value="Genomic_DNA"/>
</dbReference>
<accession>A0A2A2TD66</accession>
<dbReference type="AlphaFoldDB" id="A0A2A2TD66"/>
<gene>
    <name evidence="3" type="ORF">CK510_23420</name>
</gene>
<keyword evidence="4" id="KW-1185">Reference proteome</keyword>
<evidence type="ECO:0000256" key="1">
    <source>
        <dbReference type="SAM" id="MobiDB-lite"/>
    </source>
</evidence>
<feature type="compositionally biased region" description="Polar residues" evidence="1">
    <location>
        <begin position="31"/>
        <end position="45"/>
    </location>
</feature>
<keyword evidence="2" id="KW-0472">Membrane</keyword>
<feature type="transmembrane region" description="Helical" evidence="2">
    <location>
        <begin position="150"/>
        <end position="168"/>
    </location>
</feature>
<dbReference type="RefSeq" id="WP_095723974.1">
    <property type="nucleotide sequence ID" value="NZ_NTFS01000350.1"/>
</dbReference>
<dbReference type="Proteomes" id="UP000218238">
    <property type="component" value="Unassembled WGS sequence"/>
</dbReference>
<comment type="caution">
    <text evidence="3">The sequence shown here is derived from an EMBL/GenBank/DDBJ whole genome shotgun (WGS) entry which is preliminary data.</text>
</comment>